<feature type="repeat" description="PPR" evidence="2">
    <location>
        <begin position="81"/>
        <end position="115"/>
    </location>
</feature>
<comment type="similarity">
    <text evidence="1">Belongs to the PPR family. P subfamily.</text>
</comment>
<evidence type="ECO:0000313" key="5">
    <source>
        <dbReference type="Proteomes" id="UP000076738"/>
    </source>
</evidence>
<dbReference type="PANTHER" id="PTHR46128">
    <property type="entry name" value="MITOCHONDRIAL GROUP I INTRON SPLICING FACTOR CCM1"/>
    <property type="match status" value="1"/>
</dbReference>
<feature type="compositionally biased region" description="Basic and acidic residues" evidence="3">
    <location>
        <begin position="8"/>
        <end position="18"/>
    </location>
</feature>
<evidence type="ECO:0000313" key="4">
    <source>
        <dbReference type="EMBL" id="KZP00158.1"/>
    </source>
</evidence>
<reference evidence="4 5" key="1">
    <citation type="journal article" date="2016" name="Mol. Biol. Evol.">
        <title>Comparative Genomics of Early-Diverging Mushroom-Forming Fungi Provides Insights into the Origins of Lignocellulose Decay Capabilities.</title>
        <authorList>
            <person name="Nagy L.G."/>
            <person name="Riley R."/>
            <person name="Tritt A."/>
            <person name="Adam C."/>
            <person name="Daum C."/>
            <person name="Floudas D."/>
            <person name="Sun H."/>
            <person name="Yadav J.S."/>
            <person name="Pangilinan J."/>
            <person name="Larsson K.H."/>
            <person name="Matsuura K."/>
            <person name="Barry K."/>
            <person name="Labutti K."/>
            <person name="Kuo R."/>
            <person name="Ohm R.A."/>
            <person name="Bhattacharya S.S."/>
            <person name="Shirouzu T."/>
            <person name="Yoshinaga Y."/>
            <person name="Martin F.M."/>
            <person name="Grigoriev I.V."/>
            <person name="Hibbett D.S."/>
        </authorList>
    </citation>
    <scope>NUCLEOTIDE SEQUENCE [LARGE SCALE GENOMIC DNA]</scope>
    <source>
        <strain evidence="4 5">TUFC12733</strain>
    </source>
</reference>
<dbReference type="InterPro" id="IPR050872">
    <property type="entry name" value="PPR_P_subfamily"/>
</dbReference>
<dbReference type="OrthoDB" id="185373at2759"/>
<accession>A0A167QR17</accession>
<dbReference type="EMBL" id="KV417270">
    <property type="protein sequence ID" value="KZP00158.1"/>
    <property type="molecule type" value="Genomic_DNA"/>
</dbReference>
<dbReference type="NCBIfam" id="TIGR00756">
    <property type="entry name" value="PPR"/>
    <property type="match status" value="1"/>
</dbReference>
<dbReference type="Pfam" id="PF13041">
    <property type="entry name" value="PPR_2"/>
    <property type="match status" value="1"/>
</dbReference>
<feature type="region of interest" description="Disordered" evidence="3">
    <location>
        <begin position="1"/>
        <end position="46"/>
    </location>
</feature>
<evidence type="ECO:0000256" key="2">
    <source>
        <dbReference type="PROSITE-ProRule" id="PRU00708"/>
    </source>
</evidence>
<evidence type="ECO:0000256" key="1">
    <source>
        <dbReference type="ARBA" id="ARBA00007626"/>
    </source>
</evidence>
<keyword evidence="5" id="KW-1185">Reference proteome</keyword>
<organism evidence="4 5">
    <name type="scientific">Calocera viscosa (strain TUFC12733)</name>
    <dbReference type="NCBI Taxonomy" id="1330018"/>
    <lineage>
        <taxon>Eukaryota</taxon>
        <taxon>Fungi</taxon>
        <taxon>Dikarya</taxon>
        <taxon>Basidiomycota</taxon>
        <taxon>Agaricomycotina</taxon>
        <taxon>Dacrymycetes</taxon>
        <taxon>Dacrymycetales</taxon>
        <taxon>Dacrymycetaceae</taxon>
        <taxon>Calocera</taxon>
    </lineage>
</organism>
<dbReference type="PANTHER" id="PTHR46128:SF329">
    <property type="entry name" value="MITOCHONDRIAL GROUP I INTRON SPLICING FACTOR DMR1"/>
    <property type="match status" value="1"/>
</dbReference>
<gene>
    <name evidence="4" type="ORF">CALVIDRAFT_560755</name>
</gene>
<dbReference type="InterPro" id="IPR011990">
    <property type="entry name" value="TPR-like_helical_dom_sf"/>
</dbReference>
<dbReference type="AlphaFoldDB" id="A0A167QR17"/>
<feature type="compositionally biased region" description="Basic and acidic residues" evidence="3">
    <location>
        <begin position="24"/>
        <end position="37"/>
    </location>
</feature>
<dbReference type="Proteomes" id="UP000076738">
    <property type="component" value="Unassembled WGS sequence"/>
</dbReference>
<name>A0A167QR17_CALVF</name>
<proteinExistence type="inferred from homology"/>
<dbReference type="InterPro" id="IPR002885">
    <property type="entry name" value="PPR_rpt"/>
</dbReference>
<evidence type="ECO:0000256" key="3">
    <source>
        <dbReference type="SAM" id="MobiDB-lite"/>
    </source>
</evidence>
<dbReference type="Gene3D" id="1.25.40.10">
    <property type="entry name" value="Tetratricopeptide repeat domain"/>
    <property type="match status" value="2"/>
</dbReference>
<dbReference type="PROSITE" id="PS51375">
    <property type="entry name" value="PPR"/>
    <property type="match status" value="1"/>
</dbReference>
<protein>
    <submittedName>
        <fullName evidence="4">Uncharacterized protein</fullName>
    </submittedName>
</protein>
<sequence length="608" mass="69287">MGTKAGSLRRDPMHRVEDFVTSDRPPDQSNEVKEGKGEPAPPVQLPMRPYDLAQRVTKLAEDGKIDDAISFVKSSPLASQNTIVWNTLLMYIFKSGRFNAGYSLFIDMKRRGFKPIPSTWTILFQGFARRAADTREPISELFMDRISSAYTQFTKVLEGLKDVNPFTVEQFIIPFNAYLDLLLAIGRHQELYNVFLSVEDYPPLKADAVTYAIVLRCLLKRPDVPWKGETGEVKEIRDAQLARKVWDQMRSGRKEGIIVPVDSHLFSAVLRLMSISPRIADQQYGLDLIEEYLGLIKPGTLSPTQGTKVPRNTYGQPLALTGYSFHLALLLAVRMRRFRYVLNYLQQVQDSAWAANVLETGHMNLAINAHGELAAAKGSTDVEEAFETIDWMIRQEQLDPRVWSKVVPNQETFTSMLRACWKGRNNYNFTRKTFALMTGYDHLDFDKDDEPKKPRMRRGRTFLPDAQGMSCLIRSSLSNIHNIHHAFRILKHLGLDRFFEDGGRHGQTRRDQRVTAFYRAKLGEAILAAKSTAGLNLPFDANWLGEASRRSYQAKDNFERNWKVGMELKEWMGETLPWNSVNKLEERTDAIPVVAPEPKGIQARLLAA</sequence>
<dbReference type="STRING" id="1330018.A0A167QR17"/>